<dbReference type="GO" id="GO:0009244">
    <property type="term" value="P:lipopolysaccharide core region biosynthetic process"/>
    <property type="evidence" value="ECO:0007669"/>
    <property type="project" value="TreeGrafter"/>
</dbReference>
<evidence type="ECO:0000256" key="1">
    <source>
        <dbReference type="ARBA" id="ARBA00022676"/>
    </source>
</evidence>
<dbReference type="InterPro" id="IPR002201">
    <property type="entry name" value="Glyco_trans_9"/>
</dbReference>
<dbReference type="Pfam" id="PF01075">
    <property type="entry name" value="Glyco_transf_9"/>
    <property type="match status" value="1"/>
</dbReference>
<protein>
    <submittedName>
        <fullName evidence="3">Glycosyltransferase family 9 (Heptosyltransferase)</fullName>
    </submittedName>
</protein>
<name>A0A1J5SG75_9ZZZZ</name>
<keyword evidence="1" id="KW-0328">Glycosyltransferase</keyword>
<dbReference type="Gene3D" id="3.40.50.2000">
    <property type="entry name" value="Glycogen Phosphorylase B"/>
    <property type="match status" value="3"/>
</dbReference>
<evidence type="ECO:0000313" key="3">
    <source>
        <dbReference type="EMBL" id="OIR07449.1"/>
    </source>
</evidence>
<reference evidence="3" key="1">
    <citation type="submission" date="2016-10" db="EMBL/GenBank/DDBJ databases">
        <title>Sequence of Gallionella enrichment culture.</title>
        <authorList>
            <person name="Poehlein A."/>
            <person name="Muehling M."/>
            <person name="Daniel R."/>
        </authorList>
    </citation>
    <scope>NUCLEOTIDE SEQUENCE</scope>
</reference>
<dbReference type="PANTHER" id="PTHR30160:SF1">
    <property type="entry name" value="LIPOPOLYSACCHARIDE 1,2-N-ACETYLGLUCOSAMINETRANSFERASE-RELATED"/>
    <property type="match status" value="1"/>
</dbReference>
<organism evidence="3">
    <name type="scientific">mine drainage metagenome</name>
    <dbReference type="NCBI Taxonomy" id="410659"/>
    <lineage>
        <taxon>unclassified sequences</taxon>
        <taxon>metagenomes</taxon>
        <taxon>ecological metagenomes</taxon>
    </lineage>
</organism>
<sequence length="375" mass="40733">MQVRTCVAFSARDRAACLSRASRVSLVGLRPQTHRTSALRLLVLELWGLGDTVFALPFLRAAAAARHQVTLLGPSRSVALLRRFAPTVDCIPVKAPWTSARGAYRFASWPWGALRRITAELRLRGFDTAVSARPDPRDHLWLRLSGAARRISPRHPASAWLLTDPLLPTAHSAARSEPWSRLATSLELELEPPPERTTPPRERLVVVHLGAGESGLSWPRDRWDEVVTHLRRRRWEVVVLDDSLTDTDRLIATLAPARGFIGNDSGAGHLAAFLGIPTFTVFGPGIPAFNAPRHPEAAWREGAPCIHKPCGGACRFREPHCLLGVAAADTCQAIDVWLRTLTIAAGTPAPSLDPGASFASSIAVNATGAQVALHF</sequence>
<evidence type="ECO:0000256" key="2">
    <source>
        <dbReference type="ARBA" id="ARBA00022679"/>
    </source>
</evidence>
<proteinExistence type="predicted"/>
<dbReference type="AlphaFoldDB" id="A0A1J5SG75"/>
<dbReference type="CDD" id="cd03789">
    <property type="entry name" value="GT9_LPS_heptosyltransferase"/>
    <property type="match status" value="1"/>
</dbReference>
<dbReference type="SUPFAM" id="SSF53756">
    <property type="entry name" value="UDP-Glycosyltransferase/glycogen phosphorylase"/>
    <property type="match status" value="1"/>
</dbReference>
<comment type="caution">
    <text evidence="3">The sequence shown here is derived from an EMBL/GenBank/DDBJ whole genome shotgun (WGS) entry which is preliminary data.</text>
</comment>
<dbReference type="GO" id="GO:0008713">
    <property type="term" value="F:ADP-heptose-lipopolysaccharide heptosyltransferase activity"/>
    <property type="evidence" value="ECO:0007669"/>
    <property type="project" value="TreeGrafter"/>
</dbReference>
<dbReference type="GO" id="GO:0005829">
    <property type="term" value="C:cytosol"/>
    <property type="evidence" value="ECO:0007669"/>
    <property type="project" value="TreeGrafter"/>
</dbReference>
<gene>
    <name evidence="3" type="ORF">GALL_104080</name>
</gene>
<keyword evidence="2 3" id="KW-0808">Transferase</keyword>
<dbReference type="EMBL" id="MLJW01000037">
    <property type="protein sequence ID" value="OIR07449.1"/>
    <property type="molecule type" value="Genomic_DNA"/>
</dbReference>
<dbReference type="PANTHER" id="PTHR30160">
    <property type="entry name" value="TETRAACYLDISACCHARIDE 4'-KINASE-RELATED"/>
    <property type="match status" value="1"/>
</dbReference>
<accession>A0A1J5SG75</accession>
<dbReference type="InterPro" id="IPR051199">
    <property type="entry name" value="LPS_LOS_Heptosyltrfase"/>
</dbReference>